<comment type="caution">
    <text evidence="1">The sequence shown here is derived from an EMBL/GenBank/DDBJ whole genome shotgun (WGS) entry which is preliminary data.</text>
</comment>
<sequence>MSAKPIFLDKKYTVVGDAVLNAAATLSTVAVGHPKSIRVKNRVLSQAFKRLDIAKPPHHDSHVLAEMYEGLVGFAYLDLGISFESLTSNLLEQIKNGHKEEEVYTEFLKTLFEEVKRKV</sequence>
<reference evidence="1 2" key="1">
    <citation type="submission" date="2017-04" db="EMBL/GenBank/DDBJ databases">
        <title>Novel microbial lineages endemic to geothermal iron-oxide mats fill important gaps in the evolutionary history of Archaea.</title>
        <authorList>
            <person name="Jay Z.J."/>
            <person name="Beam J.P."/>
            <person name="Dlakic M."/>
            <person name="Rusch D.B."/>
            <person name="Kozubal M.A."/>
            <person name="Inskeep W.P."/>
        </authorList>
    </citation>
    <scope>NUCLEOTIDE SEQUENCE [LARGE SCALE GENOMIC DNA]</scope>
    <source>
        <strain evidence="1">OSP_D</strain>
    </source>
</reference>
<organism evidence="1 2">
    <name type="scientific">Candidatus Marsarchaeota G2 archaeon OSP_D</name>
    <dbReference type="NCBI Taxonomy" id="1978157"/>
    <lineage>
        <taxon>Archaea</taxon>
        <taxon>Candidatus Marsarchaeota</taxon>
        <taxon>Candidatus Marsarchaeota group 2</taxon>
    </lineage>
</organism>
<dbReference type="EMBL" id="NEXE01000001">
    <property type="protein sequence ID" value="PSN92624.1"/>
    <property type="molecule type" value="Genomic_DNA"/>
</dbReference>
<dbReference type="Gene3D" id="1.10.1520.20">
    <property type="entry name" value="Ribonuclease III"/>
    <property type="match status" value="1"/>
</dbReference>
<proteinExistence type="predicted"/>
<dbReference type="GO" id="GO:0004525">
    <property type="term" value="F:ribonuclease III activity"/>
    <property type="evidence" value="ECO:0007669"/>
    <property type="project" value="InterPro"/>
</dbReference>
<evidence type="ECO:0000313" key="1">
    <source>
        <dbReference type="EMBL" id="PSN92624.1"/>
    </source>
</evidence>
<name>A0A2R6B1V6_9ARCH</name>
<protein>
    <recommendedName>
        <fullName evidence="3">RNase III domain-containing protein</fullName>
    </recommendedName>
</protein>
<dbReference type="Proteomes" id="UP000240322">
    <property type="component" value="Unassembled WGS sequence"/>
</dbReference>
<dbReference type="AlphaFoldDB" id="A0A2R6B1V6"/>
<dbReference type="SUPFAM" id="SSF69065">
    <property type="entry name" value="RNase III domain-like"/>
    <property type="match status" value="1"/>
</dbReference>
<dbReference type="GO" id="GO:0006396">
    <property type="term" value="P:RNA processing"/>
    <property type="evidence" value="ECO:0007669"/>
    <property type="project" value="InterPro"/>
</dbReference>
<accession>A0A2R6B1V6</accession>
<gene>
    <name evidence="1" type="ORF">B9Q03_00080</name>
</gene>
<dbReference type="InterPro" id="IPR021568">
    <property type="entry name" value="Ribonuclease_III_archaeal"/>
</dbReference>
<dbReference type="Pfam" id="PF11469">
    <property type="entry name" value="Ribonucleas_3_2"/>
    <property type="match status" value="1"/>
</dbReference>
<evidence type="ECO:0000313" key="2">
    <source>
        <dbReference type="Proteomes" id="UP000240322"/>
    </source>
</evidence>
<dbReference type="InterPro" id="IPR036389">
    <property type="entry name" value="RNase_III_sf"/>
</dbReference>
<dbReference type="InterPro" id="IPR038133">
    <property type="entry name" value="Ribo_III_sf_archaeal"/>
</dbReference>
<evidence type="ECO:0008006" key="3">
    <source>
        <dbReference type="Google" id="ProtNLM"/>
    </source>
</evidence>